<feature type="compositionally biased region" description="Low complexity" evidence="1">
    <location>
        <begin position="62"/>
        <end position="71"/>
    </location>
</feature>
<feature type="region of interest" description="Disordered" evidence="1">
    <location>
        <begin position="25"/>
        <end position="127"/>
    </location>
</feature>
<gene>
    <name evidence="2" type="ORF">HPB48_017321</name>
</gene>
<proteinExistence type="predicted"/>
<dbReference type="EMBL" id="JABSTR010000010">
    <property type="protein sequence ID" value="KAH9380569.1"/>
    <property type="molecule type" value="Genomic_DNA"/>
</dbReference>
<feature type="compositionally biased region" description="Basic and acidic residues" evidence="1">
    <location>
        <begin position="52"/>
        <end position="61"/>
    </location>
</feature>
<accession>A0A9J6H0I4</accession>
<comment type="caution">
    <text evidence="2">The sequence shown here is derived from an EMBL/GenBank/DDBJ whole genome shotgun (WGS) entry which is preliminary data.</text>
</comment>
<protein>
    <submittedName>
        <fullName evidence="2">Uncharacterized protein</fullName>
    </submittedName>
</protein>
<evidence type="ECO:0000313" key="3">
    <source>
        <dbReference type="Proteomes" id="UP000821853"/>
    </source>
</evidence>
<evidence type="ECO:0000313" key="2">
    <source>
        <dbReference type="EMBL" id="KAH9380569.1"/>
    </source>
</evidence>
<dbReference type="Proteomes" id="UP000821853">
    <property type="component" value="Chromosome 8"/>
</dbReference>
<keyword evidence="3" id="KW-1185">Reference proteome</keyword>
<dbReference type="OrthoDB" id="5962932at2759"/>
<feature type="compositionally biased region" description="Polar residues" evidence="1">
    <location>
        <begin position="100"/>
        <end position="114"/>
    </location>
</feature>
<name>A0A9J6H0I4_HAELO</name>
<evidence type="ECO:0000256" key="1">
    <source>
        <dbReference type="SAM" id="MobiDB-lite"/>
    </source>
</evidence>
<sequence length="157" mass="16382">MVGDLFDPKVNGHTSPDELIRAVQQEANNNSYSFDDDDLDLDGEKAVMPTAKPEKSDRRSSSDSGAAGGDAVQSEDGRPEGVAAVGEAQHLGDPAPADGTVTSPGRQTGQSSGTPRAHNAALQEDTEGVDVVSVVCSLRRLSQTTCAAVSNYAQRRL</sequence>
<organism evidence="2 3">
    <name type="scientific">Haemaphysalis longicornis</name>
    <name type="common">Bush tick</name>
    <dbReference type="NCBI Taxonomy" id="44386"/>
    <lineage>
        <taxon>Eukaryota</taxon>
        <taxon>Metazoa</taxon>
        <taxon>Ecdysozoa</taxon>
        <taxon>Arthropoda</taxon>
        <taxon>Chelicerata</taxon>
        <taxon>Arachnida</taxon>
        <taxon>Acari</taxon>
        <taxon>Parasitiformes</taxon>
        <taxon>Ixodida</taxon>
        <taxon>Ixodoidea</taxon>
        <taxon>Ixodidae</taxon>
        <taxon>Haemaphysalinae</taxon>
        <taxon>Haemaphysalis</taxon>
    </lineage>
</organism>
<dbReference type="AlphaFoldDB" id="A0A9J6H0I4"/>
<dbReference type="VEuPathDB" id="VectorBase:HLOH_065194"/>
<reference evidence="2 3" key="1">
    <citation type="journal article" date="2020" name="Cell">
        <title>Large-Scale Comparative Analyses of Tick Genomes Elucidate Their Genetic Diversity and Vector Capacities.</title>
        <authorList>
            <consortium name="Tick Genome and Microbiome Consortium (TIGMIC)"/>
            <person name="Jia N."/>
            <person name="Wang J."/>
            <person name="Shi W."/>
            <person name="Du L."/>
            <person name="Sun Y."/>
            <person name="Zhan W."/>
            <person name="Jiang J.F."/>
            <person name="Wang Q."/>
            <person name="Zhang B."/>
            <person name="Ji P."/>
            <person name="Bell-Sakyi L."/>
            <person name="Cui X.M."/>
            <person name="Yuan T.T."/>
            <person name="Jiang B.G."/>
            <person name="Yang W.F."/>
            <person name="Lam T.T."/>
            <person name="Chang Q.C."/>
            <person name="Ding S.J."/>
            <person name="Wang X.J."/>
            <person name="Zhu J.G."/>
            <person name="Ruan X.D."/>
            <person name="Zhao L."/>
            <person name="Wei J.T."/>
            <person name="Ye R.Z."/>
            <person name="Que T.C."/>
            <person name="Du C.H."/>
            <person name="Zhou Y.H."/>
            <person name="Cheng J.X."/>
            <person name="Dai P.F."/>
            <person name="Guo W.B."/>
            <person name="Han X.H."/>
            <person name="Huang E.J."/>
            <person name="Li L.F."/>
            <person name="Wei W."/>
            <person name="Gao Y.C."/>
            <person name="Liu J.Z."/>
            <person name="Shao H.Z."/>
            <person name="Wang X."/>
            <person name="Wang C.C."/>
            <person name="Yang T.C."/>
            <person name="Huo Q.B."/>
            <person name="Li W."/>
            <person name="Chen H.Y."/>
            <person name="Chen S.E."/>
            <person name="Zhou L.G."/>
            <person name="Ni X.B."/>
            <person name="Tian J.H."/>
            <person name="Sheng Y."/>
            <person name="Liu T."/>
            <person name="Pan Y.S."/>
            <person name="Xia L.Y."/>
            <person name="Li J."/>
            <person name="Zhao F."/>
            <person name="Cao W.C."/>
        </authorList>
    </citation>
    <scope>NUCLEOTIDE SEQUENCE [LARGE SCALE GENOMIC DNA]</scope>
    <source>
        <strain evidence="2">HaeL-2018</strain>
    </source>
</reference>